<feature type="chain" id="PRO_5046802752" evidence="2">
    <location>
        <begin position="26"/>
        <end position="177"/>
    </location>
</feature>
<keyword evidence="5" id="KW-1185">Reference proteome</keyword>
<dbReference type="RefSeq" id="WP_328740171.1">
    <property type="nucleotide sequence ID" value="NZ_CP108036.1"/>
</dbReference>
<proteinExistence type="predicted"/>
<accession>A0ABZ1QH88</accession>
<organism evidence="4 5">
    <name type="scientific">Streptomyces erythrochromogenes</name>
    <dbReference type="NCBI Taxonomy" id="285574"/>
    <lineage>
        <taxon>Bacteria</taxon>
        <taxon>Bacillati</taxon>
        <taxon>Actinomycetota</taxon>
        <taxon>Actinomycetes</taxon>
        <taxon>Kitasatosporales</taxon>
        <taxon>Streptomycetaceae</taxon>
        <taxon>Streptomyces</taxon>
    </lineage>
</organism>
<dbReference type="Proteomes" id="UP001432312">
    <property type="component" value="Chromosome"/>
</dbReference>
<evidence type="ECO:0000313" key="5">
    <source>
        <dbReference type="Proteomes" id="UP001432312"/>
    </source>
</evidence>
<feature type="signal peptide" evidence="2">
    <location>
        <begin position="1"/>
        <end position="25"/>
    </location>
</feature>
<evidence type="ECO:0000256" key="1">
    <source>
        <dbReference type="SAM" id="MobiDB-lite"/>
    </source>
</evidence>
<keyword evidence="2" id="KW-0732">Signal</keyword>
<dbReference type="InterPro" id="IPR026004">
    <property type="entry name" value="Septum_form"/>
</dbReference>
<dbReference type="EMBL" id="CP108036">
    <property type="protein sequence ID" value="WUN81772.1"/>
    <property type="molecule type" value="Genomic_DNA"/>
</dbReference>
<dbReference type="Pfam" id="PF13845">
    <property type="entry name" value="Septum_form"/>
    <property type="match status" value="1"/>
</dbReference>
<sequence length="177" mass="18363">MRRSPTLLLATAALGVLTLAGCATTEDKSADSAPATGQPSGPPPADPFKNLPQGTPVAFKDLKAGMCSNHRGDVQSDQTVGTVDCGTPHFFEVVSQVTLPDAEGAEFPGDRGVMDRMRTACEPQLAPVIGSQRGALISLYLAPMNKKSWDAGNRLGHCGIAYATPRTGTVAEAGGQR</sequence>
<protein>
    <submittedName>
        <fullName evidence="4">Septum formation family protein</fullName>
    </submittedName>
</protein>
<dbReference type="GeneID" id="95499698"/>
<reference evidence="4" key="1">
    <citation type="submission" date="2022-10" db="EMBL/GenBank/DDBJ databases">
        <title>The complete genomes of actinobacterial strains from the NBC collection.</title>
        <authorList>
            <person name="Joergensen T.S."/>
            <person name="Alvarez Arevalo M."/>
            <person name="Sterndorff E.B."/>
            <person name="Faurdal D."/>
            <person name="Vuksanovic O."/>
            <person name="Mourched A.-S."/>
            <person name="Charusanti P."/>
            <person name="Shaw S."/>
            <person name="Blin K."/>
            <person name="Weber T."/>
        </authorList>
    </citation>
    <scope>NUCLEOTIDE SEQUENCE</scope>
    <source>
        <strain evidence="4">NBC_00303</strain>
    </source>
</reference>
<evidence type="ECO:0000256" key="2">
    <source>
        <dbReference type="SAM" id="SignalP"/>
    </source>
</evidence>
<feature type="region of interest" description="Disordered" evidence="1">
    <location>
        <begin position="26"/>
        <end position="54"/>
    </location>
</feature>
<dbReference type="PROSITE" id="PS51257">
    <property type="entry name" value="PROKAR_LIPOPROTEIN"/>
    <property type="match status" value="1"/>
</dbReference>
<feature type="domain" description="Septum formation-related" evidence="3">
    <location>
        <begin position="65"/>
        <end position="158"/>
    </location>
</feature>
<gene>
    <name evidence="4" type="ORF">OHA91_26660</name>
</gene>
<name>A0ABZ1QH88_9ACTN</name>
<evidence type="ECO:0000259" key="3">
    <source>
        <dbReference type="Pfam" id="PF13845"/>
    </source>
</evidence>
<evidence type="ECO:0000313" key="4">
    <source>
        <dbReference type="EMBL" id="WUN81772.1"/>
    </source>
</evidence>